<organism evidence="15 16">
    <name type="scientific">Tetraparma gracilis</name>
    <dbReference type="NCBI Taxonomy" id="2962635"/>
    <lineage>
        <taxon>Eukaryota</taxon>
        <taxon>Sar</taxon>
        <taxon>Stramenopiles</taxon>
        <taxon>Ochrophyta</taxon>
        <taxon>Bolidophyceae</taxon>
        <taxon>Parmales</taxon>
        <taxon>Triparmaceae</taxon>
        <taxon>Tetraparma</taxon>
    </lineage>
</organism>
<evidence type="ECO:0000256" key="14">
    <source>
        <dbReference type="SAM" id="Phobius"/>
    </source>
</evidence>
<accession>A0ABQ6MCH6</accession>
<dbReference type="Pfam" id="PF01786">
    <property type="entry name" value="AOX"/>
    <property type="match status" value="1"/>
</dbReference>
<evidence type="ECO:0000256" key="2">
    <source>
        <dbReference type="ARBA" id="ARBA00004370"/>
    </source>
</evidence>
<feature type="transmembrane region" description="Helical" evidence="14">
    <location>
        <begin position="154"/>
        <end position="173"/>
    </location>
</feature>
<feature type="region of interest" description="Disordered" evidence="13">
    <location>
        <begin position="255"/>
        <end position="292"/>
    </location>
</feature>
<evidence type="ECO:0000256" key="1">
    <source>
        <dbReference type="ARBA" id="ARBA00001962"/>
    </source>
</evidence>
<keyword evidence="4" id="KW-0813">Transport</keyword>
<dbReference type="PANTHER" id="PTHR31803:SF19">
    <property type="entry name" value="UBIQUINOL OXIDASE"/>
    <property type="match status" value="1"/>
</dbReference>
<evidence type="ECO:0000256" key="8">
    <source>
        <dbReference type="ARBA" id="ARBA00022982"/>
    </source>
</evidence>
<protein>
    <recommendedName>
        <fullName evidence="17">Ubiquinol oxidase</fullName>
    </recommendedName>
</protein>
<evidence type="ECO:0008006" key="17">
    <source>
        <dbReference type="Google" id="ProtNLM"/>
    </source>
</evidence>
<feature type="transmembrane region" description="Helical" evidence="14">
    <location>
        <begin position="41"/>
        <end position="59"/>
    </location>
</feature>
<keyword evidence="10" id="KW-0560">Oxidoreductase</keyword>
<evidence type="ECO:0000256" key="9">
    <source>
        <dbReference type="ARBA" id="ARBA00022989"/>
    </source>
</evidence>
<dbReference type="InterPro" id="IPR002680">
    <property type="entry name" value="AOX"/>
</dbReference>
<evidence type="ECO:0000313" key="16">
    <source>
        <dbReference type="Proteomes" id="UP001165060"/>
    </source>
</evidence>
<proteinExistence type="inferred from homology"/>
<keyword evidence="7" id="KW-0479">Metal-binding</keyword>
<keyword evidence="5" id="KW-0679">Respiratory chain</keyword>
<keyword evidence="12 14" id="KW-0472">Membrane</keyword>
<feature type="transmembrane region" description="Helical" evidence="14">
    <location>
        <begin position="79"/>
        <end position="101"/>
    </location>
</feature>
<feature type="compositionally biased region" description="Low complexity" evidence="13">
    <location>
        <begin position="283"/>
        <end position="292"/>
    </location>
</feature>
<comment type="cofactor">
    <cofactor evidence="1">
        <name>Fe cation</name>
        <dbReference type="ChEBI" id="CHEBI:24875"/>
    </cofactor>
</comment>
<reference evidence="15 16" key="1">
    <citation type="journal article" date="2023" name="Commun. Biol.">
        <title>Genome analysis of Parmales, the sister group of diatoms, reveals the evolutionary specialization of diatoms from phago-mixotrophs to photoautotrophs.</title>
        <authorList>
            <person name="Ban H."/>
            <person name="Sato S."/>
            <person name="Yoshikawa S."/>
            <person name="Yamada K."/>
            <person name="Nakamura Y."/>
            <person name="Ichinomiya M."/>
            <person name="Sato N."/>
            <person name="Blanc-Mathieu R."/>
            <person name="Endo H."/>
            <person name="Kuwata A."/>
            <person name="Ogata H."/>
        </authorList>
    </citation>
    <scope>NUCLEOTIDE SEQUENCE [LARGE SCALE GENOMIC DNA]</scope>
</reference>
<evidence type="ECO:0000256" key="10">
    <source>
        <dbReference type="ARBA" id="ARBA00023002"/>
    </source>
</evidence>
<keyword evidence="6 14" id="KW-0812">Transmembrane</keyword>
<dbReference type="EMBL" id="BRYB01002661">
    <property type="protein sequence ID" value="GMI23528.1"/>
    <property type="molecule type" value="Genomic_DNA"/>
</dbReference>
<feature type="region of interest" description="Disordered" evidence="13">
    <location>
        <begin position="1"/>
        <end position="29"/>
    </location>
</feature>
<evidence type="ECO:0000256" key="4">
    <source>
        <dbReference type="ARBA" id="ARBA00022448"/>
    </source>
</evidence>
<name>A0ABQ6MCH6_9STRA</name>
<evidence type="ECO:0000256" key="3">
    <source>
        <dbReference type="ARBA" id="ARBA00008388"/>
    </source>
</evidence>
<evidence type="ECO:0000256" key="7">
    <source>
        <dbReference type="ARBA" id="ARBA00022723"/>
    </source>
</evidence>
<feature type="compositionally biased region" description="Pro residues" evidence="13">
    <location>
        <begin position="259"/>
        <end position="271"/>
    </location>
</feature>
<comment type="similarity">
    <text evidence="3">Belongs to the alternative oxidase family.</text>
</comment>
<evidence type="ECO:0000256" key="13">
    <source>
        <dbReference type="SAM" id="MobiDB-lite"/>
    </source>
</evidence>
<evidence type="ECO:0000256" key="11">
    <source>
        <dbReference type="ARBA" id="ARBA00023004"/>
    </source>
</evidence>
<sequence length="653" mass="71602">MDKLLKAATTTATRSPSLSLDKNVEEEDDDAQEKRAAVVDAIETVQVIAALLAGTGIAFMDDLSSDEGLDWENELIRGFVILFVGLNMYGLIVLSSQLFYLRQCLAKDISMFEPFVKATKDTRYFALKGVLYSMVACVAVIGLKQFSLRSKSRVASLGGLLLICLAGHCLVVMQQTRRAFAGLRKKSKSAKKVKAGFQAVRAATGMSAMGKAFSPKGGILAAAKKARESMEEEEAKHMEKIEADLALLLSELREAEASPPVPSPPPAPQPNPYGYVSRSEGTASSPSESYAPPSNVWSLASSQFLRNLNAIFDRYEPAERGGEGWLALRRREALAGLTLNATKVDERERARGLPEAPALLKLPYFFLCRSLDVLFEGRPVVERFFFLETVARMPYFSYISCLHLYETLGWWRRSSEVKRVHFEEEWNEFHHLLIMEALGGDQRWAARALAQHAAVFYYFVLLLMFAVSPSAAYLFSVLLEGHAVDTYTQFIEENEELLSSLPVPPIARTYYDSFSYYLSGPSKPPRLGSSFSNLRDVFEAIRDDETEHVDTMNACLDPQVVVSNRLAERAALGAAALLLGGAFAASNLDVGDLLDEDSAGALLGGAAGLLEQADGLFGGVDGLEDALFDGGGEEIDGVGLLLDRLAKIFERFL</sequence>
<evidence type="ECO:0000256" key="5">
    <source>
        <dbReference type="ARBA" id="ARBA00022660"/>
    </source>
</evidence>
<dbReference type="Proteomes" id="UP001165060">
    <property type="component" value="Unassembled WGS sequence"/>
</dbReference>
<evidence type="ECO:0000256" key="6">
    <source>
        <dbReference type="ARBA" id="ARBA00022692"/>
    </source>
</evidence>
<keyword evidence="8" id="KW-0249">Electron transport</keyword>
<keyword evidence="9 14" id="KW-1133">Transmembrane helix</keyword>
<keyword evidence="11" id="KW-0408">Iron</keyword>
<feature type="transmembrane region" description="Helical" evidence="14">
    <location>
        <begin position="455"/>
        <end position="479"/>
    </location>
</feature>
<evidence type="ECO:0000313" key="15">
    <source>
        <dbReference type="EMBL" id="GMI23528.1"/>
    </source>
</evidence>
<comment type="caution">
    <text evidence="15">The sequence shown here is derived from an EMBL/GenBank/DDBJ whole genome shotgun (WGS) entry which is preliminary data.</text>
</comment>
<dbReference type="PANTHER" id="PTHR31803">
    <property type="entry name" value="ALTERNATIVE OXIDASE"/>
    <property type="match status" value="1"/>
</dbReference>
<feature type="transmembrane region" description="Helical" evidence="14">
    <location>
        <begin position="122"/>
        <end position="142"/>
    </location>
</feature>
<dbReference type="InterPro" id="IPR038659">
    <property type="entry name" value="AOX_sf"/>
</dbReference>
<evidence type="ECO:0000256" key="12">
    <source>
        <dbReference type="ARBA" id="ARBA00023136"/>
    </source>
</evidence>
<comment type="subcellular location">
    <subcellularLocation>
        <location evidence="2">Membrane</location>
    </subcellularLocation>
</comment>
<gene>
    <name evidence="15" type="ORF">TeGR_g12593</name>
</gene>
<dbReference type="Gene3D" id="1.20.1260.140">
    <property type="entry name" value="Alternative oxidase"/>
    <property type="match status" value="1"/>
</dbReference>
<keyword evidence="16" id="KW-1185">Reference proteome</keyword>